<keyword evidence="5" id="KW-0645">Protease</keyword>
<feature type="domain" description="Peptidase S11 D-Ala-D-Ala carboxypeptidase A C-terminal" evidence="15">
    <location>
        <begin position="301"/>
        <end position="389"/>
    </location>
</feature>
<feature type="binding site" evidence="13">
    <location>
        <position position="253"/>
    </location>
    <ligand>
        <name>substrate</name>
    </ligand>
</feature>
<organism evidence="16 17">
    <name type="scientific">Rubrobacter tropicus</name>
    <dbReference type="NCBI Taxonomy" id="2653851"/>
    <lineage>
        <taxon>Bacteria</taxon>
        <taxon>Bacillati</taxon>
        <taxon>Actinomycetota</taxon>
        <taxon>Rubrobacteria</taxon>
        <taxon>Rubrobacterales</taxon>
        <taxon>Rubrobacteraceae</taxon>
        <taxon>Rubrobacter</taxon>
    </lineage>
</organism>
<dbReference type="Pfam" id="PF00768">
    <property type="entry name" value="Peptidase_S11"/>
    <property type="match status" value="1"/>
</dbReference>
<dbReference type="PANTHER" id="PTHR21581">
    <property type="entry name" value="D-ALANYL-D-ALANINE CARBOXYPEPTIDASE"/>
    <property type="match status" value="1"/>
</dbReference>
<keyword evidence="17" id="KW-1185">Reference proteome</keyword>
<dbReference type="Gene3D" id="3.40.710.10">
    <property type="entry name" value="DD-peptidase/beta-lactamase superfamily"/>
    <property type="match status" value="1"/>
</dbReference>
<keyword evidence="10" id="KW-0961">Cell wall biogenesis/degradation</keyword>
<evidence type="ECO:0000256" key="14">
    <source>
        <dbReference type="RuleBase" id="RU004016"/>
    </source>
</evidence>
<dbReference type="InterPro" id="IPR001967">
    <property type="entry name" value="Peptidase_S11_N"/>
</dbReference>
<feature type="active site" evidence="12">
    <location>
        <position position="147"/>
    </location>
</feature>
<dbReference type="PANTHER" id="PTHR21581:SF33">
    <property type="entry name" value="D-ALANYL-D-ALANINE CARBOXYPEPTIDASE DACB"/>
    <property type="match status" value="1"/>
</dbReference>
<comment type="catalytic activity">
    <reaction evidence="11">
        <text>Preferential cleavage: (Ac)2-L-Lys-D-Ala-|-D-Ala. Also transpeptidation of peptidyl-alanyl moieties that are N-acyl substituents of D-alanine.</text>
        <dbReference type="EC" id="3.4.16.4"/>
    </reaction>
</comment>
<evidence type="ECO:0000259" key="15">
    <source>
        <dbReference type="SMART" id="SM00936"/>
    </source>
</evidence>
<evidence type="ECO:0000256" key="7">
    <source>
        <dbReference type="ARBA" id="ARBA00022801"/>
    </source>
</evidence>
<evidence type="ECO:0000256" key="6">
    <source>
        <dbReference type="ARBA" id="ARBA00022729"/>
    </source>
</evidence>
<evidence type="ECO:0000256" key="1">
    <source>
        <dbReference type="ARBA" id="ARBA00004752"/>
    </source>
</evidence>
<dbReference type="EMBL" id="CP045119">
    <property type="protein sequence ID" value="QIN82130.1"/>
    <property type="molecule type" value="Genomic_DNA"/>
</dbReference>
<sequence length="405" mass="42963">MLGSPLSCGPNRRSLCTPVPKPIDIRRAALTAALALFVLPWTAGGAWAQDDAAREVPALEVSAGAWAVTDLESGEYLAGNNASKEVPMASTTKIMAALVALEADLDEEVTVSEEAAAFAVPAYSNVGLAPGDVLSARELLMASMISSGDDAAYALAEHIGDGSVESFVGMMNEKAEEMGLRETSFENPVGFDARGHHTSAGDLAKMTRVAMQNPAFREMVSTQYATIATPYREIPLTNTNELLFAYSPATGVKTGTTPAAGESLVSSAASGDEAYAFVILDAGEDRFGASVRAFEHAFAAYDRTDLVVGGKKYAGSDVPYRRDERIELVAAESVEGLVDASPRVEREITVTKDLPPSARPGTRLGEVVVKVDGERVGESPLVARRGYEEASLWERVWYTVEGVFA</sequence>
<dbReference type="SUPFAM" id="SSF56601">
    <property type="entry name" value="beta-lactamase/transpeptidase-like"/>
    <property type="match status" value="1"/>
</dbReference>
<keyword evidence="8" id="KW-0133">Cell shape</keyword>
<dbReference type="AlphaFoldDB" id="A0A6G8Q6P2"/>
<dbReference type="GO" id="GO:0009252">
    <property type="term" value="P:peptidoglycan biosynthetic process"/>
    <property type="evidence" value="ECO:0007669"/>
    <property type="project" value="UniProtKB-UniPathway"/>
</dbReference>
<dbReference type="Proteomes" id="UP000501452">
    <property type="component" value="Chromosome"/>
</dbReference>
<keyword evidence="4" id="KW-0121">Carboxypeptidase</keyword>
<comment type="similarity">
    <text evidence="2 14">Belongs to the peptidase S11 family.</text>
</comment>
<evidence type="ECO:0000256" key="8">
    <source>
        <dbReference type="ARBA" id="ARBA00022960"/>
    </source>
</evidence>
<feature type="active site" description="Acyl-ester intermediate" evidence="12">
    <location>
        <position position="90"/>
    </location>
</feature>
<evidence type="ECO:0000313" key="16">
    <source>
        <dbReference type="EMBL" id="QIN82130.1"/>
    </source>
</evidence>
<evidence type="ECO:0000256" key="9">
    <source>
        <dbReference type="ARBA" id="ARBA00022984"/>
    </source>
</evidence>
<evidence type="ECO:0000256" key="12">
    <source>
        <dbReference type="PIRSR" id="PIRSR618044-1"/>
    </source>
</evidence>
<keyword evidence="9" id="KW-0573">Peptidoglycan synthesis</keyword>
<dbReference type="SMART" id="SM00936">
    <property type="entry name" value="PBP5_C"/>
    <property type="match status" value="1"/>
</dbReference>
<dbReference type="InterPro" id="IPR018044">
    <property type="entry name" value="Peptidase_S11"/>
</dbReference>
<evidence type="ECO:0000256" key="3">
    <source>
        <dbReference type="ARBA" id="ARBA00012448"/>
    </source>
</evidence>
<dbReference type="GO" id="GO:0071555">
    <property type="term" value="P:cell wall organization"/>
    <property type="evidence" value="ECO:0007669"/>
    <property type="project" value="UniProtKB-KW"/>
</dbReference>
<gene>
    <name evidence="16" type="ORF">GBA63_05320</name>
</gene>
<keyword evidence="7" id="KW-0378">Hydrolase</keyword>
<dbReference type="GO" id="GO:0008360">
    <property type="term" value="P:regulation of cell shape"/>
    <property type="evidence" value="ECO:0007669"/>
    <property type="project" value="UniProtKB-KW"/>
</dbReference>
<dbReference type="GO" id="GO:0006508">
    <property type="term" value="P:proteolysis"/>
    <property type="evidence" value="ECO:0007669"/>
    <property type="project" value="UniProtKB-KW"/>
</dbReference>
<keyword evidence="6" id="KW-0732">Signal</keyword>
<evidence type="ECO:0000256" key="11">
    <source>
        <dbReference type="ARBA" id="ARBA00034000"/>
    </source>
</evidence>
<proteinExistence type="inferred from homology"/>
<evidence type="ECO:0000256" key="5">
    <source>
        <dbReference type="ARBA" id="ARBA00022670"/>
    </source>
</evidence>
<dbReference type="InterPro" id="IPR012907">
    <property type="entry name" value="Peptidase_S11_C"/>
</dbReference>
<feature type="active site" description="Proton acceptor" evidence="12">
    <location>
        <position position="93"/>
    </location>
</feature>
<dbReference type="KEGG" id="rub:GBA63_05320"/>
<dbReference type="GO" id="GO:0009002">
    <property type="term" value="F:serine-type D-Ala-D-Ala carboxypeptidase activity"/>
    <property type="evidence" value="ECO:0007669"/>
    <property type="project" value="UniProtKB-EC"/>
</dbReference>
<name>A0A6G8Q6P2_9ACTN</name>
<evidence type="ECO:0000256" key="13">
    <source>
        <dbReference type="PIRSR" id="PIRSR618044-2"/>
    </source>
</evidence>
<reference evidence="16 17" key="1">
    <citation type="submission" date="2019-10" db="EMBL/GenBank/DDBJ databases">
        <title>Rubrobacter sp nov SCSIO 52090 isolated from a deep-sea sediment in the South China Sea.</title>
        <authorList>
            <person name="Chen R.W."/>
        </authorList>
    </citation>
    <scope>NUCLEOTIDE SEQUENCE [LARGE SCALE GENOMIC DNA]</scope>
    <source>
        <strain evidence="16 17">SCSIO 52909</strain>
    </source>
</reference>
<evidence type="ECO:0000313" key="17">
    <source>
        <dbReference type="Proteomes" id="UP000501452"/>
    </source>
</evidence>
<accession>A0A6G8Q6P2</accession>
<dbReference type="Gene3D" id="2.60.410.10">
    <property type="entry name" value="D-Ala-D-Ala carboxypeptidase, C-terminal domain"/>
    <property type="match status" value="1"/>
</dbReference>
<evidence type="ECO:0000256" key="4">
    <source>
        <dbReference type="ARBA" id="ARBA00022645"/>
    </source>
</evidence>
<protein>
    <recommendedName>
        <fullName evidence="3">serine-type D-Ala-D-Ala carboxypeptidase</fullName>
        <ecNumber evidence="3">3.4.16.4</ecNumber>
    </recommendedName>
</protein>
<evidence type="ECO:0000256" key="2">
    <source>
        <dbReference type="ARBA" id="ARBA00007164"/>
    </source>
</evidence>
<dbReference type="EC" id="3.4.16.4" evidence="3"/>
<dbReference type="InterPro" id="IPR012338">
    <property type="entry name" value="Beta-lactam/transpept-like"/>
</dbReference>
<dbReference type="UniPathway" id="UPA00219"/>
<comment type="pathway">
    <text evidence="1">Cell wall biogenesis; peptidoglycan biosynthesis.</text>
</comment>
<dbReference type="PRINTS" id="PR00725">
    <property type="entry name" value="DADACBPTASE1"/>
</dbReference>
<dbReference type="InterPro" id="IPR037167">
    <property type="entry name" value="Peptidase_S11_C_sf"/>
</dbReference>
<evidence type="ECO:0000256" key="10">
    <source>
        <dbReference type="ARBA" id="ARBA00023316"/>
    </source>
</evidence>